<accession>A0A498JA86</accession>
<dbReference type="Proteomes" id="UP000290289">
    <property type="component" value="Chromosome 8"/>
</dbReference>
<feature type="transmembrane region" description="Helical" evidence="1">
    <location>
        <begin position="116"/>
        <end position="136"/>
    </location>
</feature>
<evidence type="ECO:0000256" key="1">
    <source>
        <dbReference type="SAM" id="Phobius"/>
    </source>
</evidence>
<proteinExistence type="predicted"/>
<keyword evidence="3" id="KW-1185">Reference proteome</keyword>
<organism evidence="2 3">
    <name type="scientific">Malus domestica</name>
    <name type="common">Apple</name>
    <name type="synonym">Pyrus malus</name>
    <dbReference type="NCBI Taxonomy" id="3750"/>
    <lineage>
        <taxon>Eukaryota</taxon>
        <taxon>Viridiplantae</taxon>
        <taxon>Streptophyta</taxon>
        <taxon>Embryophyta</taxon>
        <taxon>Tracheophyta</taxon>
        <taxon>Spermatophyta</taxon>
        <taxon>Magnoliopsida</taxon>
        <taxon>eudicotyledons</taxon>
        <taxon>Gunneridae</taxon>
        <taxon>Pentapetalae</taxon>
        <taxon>rosids</taxon>
        <taxon>fabids</taxon>
        <taxon>Rosales</taxon>
        <taxon>Rosaceae</taxon>
        <taxon>Amygdaloideae</taxon>
        <taxon>Maleae</taxon>
        <taxon>Malus</taxon>
    </lineage>
</organism>
<evidence type="ECO:0000313" key="3">
    <source>
        <dbReference type="Proteomes" id="UP000290289"/>
    </source>
</evidence>
<comment type="caution">
    <text evidence="2">The sequence shown here is derived from an EMBL/GenBank/DDBJ whole genome shotgun (WGS) entry which is preliminary data.</text>
</comment>
<dbReference type="EMBL" id="RDQH01000334">
    <property type="protein sequence ID" value="RXH92719.1"/>
    <property type="molecule type" value="Genomic_DNA"/>
</dbReference>
<reference evidence="2 3" key="1">
    <citation type="submission" date="2018-10" db="EMBL/GenBank/DDBJ databases">
        <title>A high-quality apple genome assembly.</title>
        <authorList>
            <person name="Hu J."/>
        </authorList>
    </citation>
    <scope>NUCLEOTIDE SEQUENCE [LARGE SCALE GENOMIC DNA]</scope>
    <source>
        <strain evidence="3">cv. HFTH1</strain>
        <tissue evidence="2">Young leaf</tissue>
    </source>
</reference>
<protein>
    <submittedName>
        <fullName evidence="2">Uncharacterized protein</fullName>
    </submittedName>
</protein>
<gene>
    <name evidence="2" type="ORF">DVH24_042493</name>
</gene>
<keyword evidence="1" id="KW-0812">Transmembrane</keyword>
<name>A0A498JA86_MALDO</name>
<keyword evidence="1" id="KW-1133">Transmembrane helix</keyword>
<dbReference type="AlphaFoldDB" id="A0A498JA86"/>
<keyword evidence="1" id="KW-0472">Membrane</keyword>
<evidence type="ECO:0000313" key="2">
    <source>
        <dbReference type="EMBL" id="RXH92719.1"/>
    </source>
</evidence>
<sequence length="187" mass="21308">MYPTIYTVTRDILSHSSSLRTLIFNLVSEQVEYAITSAAPTPSGFAEPSTHHVLELARYPDSIPMSWICRNSYEVLLQLHWSCSVGCNPFSFPQTWLLHEESRSPCGQKRKKKNCWIFFLFVCLASASTFALNFVLKLASEIGIGIGIWRLASTSACWQTHVVYRHEFDGGCWNLLGLFRKLIRDLI</sequence>